<comment type="caution">
    <text evidence="12">The sequence shown here is derived from an EMBL/GenBank/DDBJ whole genome shotgun (WGS) entry which is preliminary data.</text>
</comment>
<evidence type="ECO:0000259" key="11">
    <source>
        <dbReference type="PROSITE" id="PS51523"/>
    </source>
</evidence>
<keyword evidence="8" id="KW-0804">Transcription</keyword>
<proteinExistence type="predicted"/>
<evidence type="ECO:0000256" key="7">
    <source>
        <dbReference type="ARBA" id="ARBA00023155"/>
    </source>
</evidence>
<dbReference type="GO" id="GO:0000976">
    <property type="term" value="F:transcription cis-regulatory region binding"/>
    <property type="evidence" value="ECO:0007669"/>
    <property type="project" value="TreeGrafter"/>
</dbReference>
<evidence type="ECO:0000256" key="5">
    <source>
        <dbReference type="ARBA" id="ARBA00023015"/>
    </source>
</evidence>
<keyword evidence="3" id="KW-0863">Zinc-finger</keyword>
<dbReference type="GO" id="GO:0003700">
    <property type="term" value="F:DNA-binding transcription factor activity"/>
    <property type="evidence" value="ECO:0007669"/>
    <property type="project" value="TreeGrafter"/>
</dbReference>
<keyword evidence="9" id="KW-0539">Nucleus</keyword>
<dbReference type="GO" id="GO:0005634">
    <property type="term" value="C:nucleus"/>
    <property type="evidence" value="ECO:0007669"/>
    <property type="project" value="UniProtKB-SubCell"/>
</dbReference>
<evidence type="ECO:0000256" key="6">
    <source>
        <dbReference type="ARBA" id="ARBA00023125"/>
    </source>
</evidence>
<dbReference type="PANTHER" id="PTHR31948">
    <property type="entry name" value="ZINC-FINGER HOMEODOMAIN PROTEIN 2"/>
    <property type="match status" value="1"/>
</dbReference>
<dbReference type="Pfam" id="PF04770">
    <property type="entry name" value="ZF-HD_dimer"/>
    <property type="match status" value="1"/>
</dbReference>
<dbReference type="InterPro" id="IPR006456">
    <property type="entry name" value="ZF_HD_homeobox_Cys/His_dimer"/>
</dbReference>
<gene>
    <name evidence="12" type="ORF">POM88_026341</name>
</gene>
<dbReference type="SUPFAM" id="SSF46689">
    <property type="entry name" value="Homeodomain-like"/>
    <property type="match status" value="1"/>
</dbReference>
<reference evidence="12" key="2">
    <citation type="submission" date="2023-05" db="EMBL/GenBank/DDBJ databases">
        <authorList>
            <person name="Schelkunov M.I."/>
        </authorList>
    </citation>
    <scope>NUCLEOTIDE SEQUENCE</scope>
    <source>
        <strain evidence="12">Hsosn_3</strain>
        <tissue evidence="12">Leaf</tissue>
    </source>
</reference>
<keyword evidence="2" id="KW-0479">Metal-binding</keyword>
<dbReference type="GO" id="GO:0050793">
    <property type="term" value="P:regulation of developmental process"/>
    <property type="evidence" value="ECO:0007669"/>
    <property type="project" value="TreeGrafter"/>
</dbReference>
<feature type="region of interest" description="Disordered" evidence="10">
    <location>
        <begin position="1"/>
        <end position="33"/>
    </location>
</feature>
<evidence type="ECO:0000256" key="8">
    <source>
        <dbReference type="ARBA" id="ARBA00023163"/>
    </source>
</evidence>
<dbReference type="GO" id="GO:0008270">
    <property type="term" value="F:zinc ion binding"/>
    <property type="evidence" value="ECO:0007669"/>
    <property type="project" value="UniProtKB-KW"/>
</dbReference>
<dbReference type="NCBIfam" id="TIGR01565">
    <property type="entry name" value="homeo_ZF_HD"/>
    <property type="match status" value="1"/>
</dbReference>
<evidence type="ECO:0000256" key="1">
    <source>
        <dbReference type="ARBA" id="ARBA00004123"/>
    </source>
</evidence>
<dbReference type="EMBL" id="JAUIZM010000006">
    <property type="protein sequence ID" value="KAK1379597.1"/>
    <property type="molecule type" value="Genomic_DNA"/>
</dbReference>
<feature type="domain" description="ZF-HD dimerization-type" evidence="11">
    <location>
        <begin position="48"/>
        <end position="94"/>
    </location>
</feature>
<dbReference type="Gene3D" id="1.10.10.60">
    <property type="entry name" value="Homeodomain-like"/>
    <property type="match status" value="1"/>
</dbReference>
<keyword evidence="5" id="KW-0805">Transcription regulation</keyword>
<evidence type="ECO:0000256" key="2">
    <source>
        <dbReference type="ARBA" id="ARBA00022723"/>
    </source>
</evidence>
<keyword evidence="6 12" id="KW-0238">DNA-binding</keyword>
<dbReference type="NCBIfam" id="TIGR01566">
    <property type="entry name" value="ZF_HD_prot_N"/>
    <property type="match status" value="1"/>
</dbReference>
<dbReference type="InterPro" id="IPR009057">
    <property type="entry name" value="Homeodomain-like_sf"/>
</dbReference>
<dbReference type="Proteomes" id="UP001237642">
    <property type="component" value="Unassembled WGS sequence"/>
</dbReference>
<reference evidence="12" key="1">
    <citation type="submission" date="2023-02" db="EMBL/GenBank/DDBJ databases">
        <title>Genome of toxic invasive species Heracleum sosnowskyi carries increased number of genes despite the absence of recent whole-genome duplications.</title>
        <authorList>
            <person name="Schelkunov M."/>
            <person name="Shtratnikova V."/>
            <person name="Makarenko M."/>
            <person name="Klepikova A."/>
            <person name="Omelchenko D."/>
            <person name="Novikova G."/>
            <person name="Obukhova E."/>
            <person name="Bogdanov V."/>
            <person name="Penin A."/>
            <person name="Logacheva M."/>
        </authorList>
    </citation>
    <scope>NUCLEOTIDE SEQUENCE</scope>
    <source>
        <strain evidence="12">Hsosn_3</strain>
        <tissue evidence="12">Leaf</tissue>
    </source>
</reference>
<evidence type="ECO:0000313" key="12">
    <source>
        <dbReference type="EMBL" id="KAK1379597.1"/>
    </source>
</evidence>
<sequence length="205" mass="23853">METSPKATKKSSDSETTNNIFDHPKPESLIPSSYINNKHHQQHHQPTYKECLKNHASSLGGHALDGCGEFMPSTDSNSLKCVACNCHRNFHCQEFDEHHSLTPHFLTFHHQQLPPHMLVKMVPDEHKHHVVSTPMTPTTENVSSRKWFRTKFSQEQKDKMHLFSEKIGWRMYKSDEVMVEELCKEIGVRKSVLKIWMHNNMLDNL</sequence>
<evidence type="ECO:0000256" key="10">
    <source>
        <dbReference type="SAM" id="MobiDB-lite"/>
    </source>
</evidence>
<evidence type="ECO:0000256" key="4">
    <source>
        <dbReference type="ARBA" id="ARBA00022833"/>
    </source>
</evidence>
<protein>
    <submittedName>
        <fullName evidence="12">ZF-HD homeobox protein family</fullName>
    </submittedName>
</protein>
<evidence type="ECO:0000256" key="3">
    <source>
        <dbReference type="ARBA" id="ARBA00022771"/>
    </source>
</evidence>
<dbReference type="PANTHER" id="PTHR31948:SF72">
    <property type="entry name" value="ZINC-FINGER HOMEODOMAIN PROTEIN 10"/>
    <property type="match status" value="1"/>
</dbReference>
<accession>A0AAD8I5N3</accession>
<evidence type="ECO:0000313" key="13">
    <source>
        <dbReference type="Proteomes" id="UP001237642"/>
    </source>
</evidence>
<comment type="subcellular location">
    <subcellularLocation>
        <location evidence="1">Nucleus</location>
    </subcellularLocation>
</comment>
<keyword evidence="4" id="KW-0862">Zinc</keyword>
<keyword evidence="7 12" id="KW-0371">Homeobox</keyword>
<organism evidence="12 13">
    <name type="scientific">Heracleum sosnowskyi</name>
    <dbReference type="NCBI Taxonomy" id="360622"/>
    <lineage>
        <taxon>Eukaryota</taxon>
        <taxon>Viridiplantae</taxon>
        <taxon>Streptophyta</taxon>
        <taxon>Embryophyta</taxon>
        <taxon>Tracheophyta</taxon>
        <taxon>Spermatophyta</taxon>
        <taxon>Magnoliopsida</taxon>
        <taxon>eudicotyledons</taxon>
        <taxon>Gunneridae</taxon>
        <taxon>Pentapetalae</taxon>
        <taxon>asterids</taxon>
        <taxon>campanulids</taxon>
        <taxon>Apiales</taxon>
        <taxon>Apiaceae</taxon>
        <taxon>Apioideae</taxon>
        <taxon>apioid superclade</taxon>
        <taxon>Tordylieae</taxon>
        <taxon>Tordyliinae</taxon>
        <taxon>Heracleum</taxon>
    </lineage>
</organism>
<dbReference type="InterPro" id="IPR006455">
    <property type="entry name" value="Homeodomain_ZF_HD"/>
</dbReference>
<dbReference type="AlphaFoldDB" id="A0AAD8I5N3"/>
<dbReference type="PROSITE" id="PS51523">
    <property type="entry name" value="ZF_HD_DIMER"/>
    <property type="match status" value="1"/>
</dbReference>
<evidence type="ECO:0000256" key="9">
    <source>
        <dbReference type="ARBA" id="ARBA00023242"/>
    </source>
</evidence>
<name>A0AAD8I5N3_9APIA</name>
<keyword evidence="13" id="KW-1185">Reference proteome</keyword>